<evidence type="ECO:0000313" key="4">
    <source>
        <dbReference type="Proteomes" id="UP000501982"/>
    </source>
</evidence>
<dbReference type="AlphaFoldDB" id="A0A7L5ECT7"/>
<dbReference type="RefSeq" id="WP_008774404.1">
    <property type="nucleotide sequence ID" value="NZ_CP051672.1"/>
</dbReference>
<protein>
    <submittedName>
        <fullName evidence="3">Acyltransferase</fullName>
    </submittedName>
</protein>
<dbReference type="InterPro" id="IPR011004">
    <property type="entry name" value="Trimer_LpxA-like_sf"/>
</dbReference>
<dbReference type="PANTHER" id="PTHR23416:SF23">
    <property type="entry name" value="ACETYLTRANSFERASE C18B11.09C-RELATED"/>
    <property type="match status" value="1"/>
</dbReference>
<dbReference type="Pfam" id="PF14602">
    <property type="entry name" value="Hexapep_2"/>
    <property type="match status" value="1"/>
</dbReference>
<keyword evidence="3" id="KW-0012">Acyltransferase</keyword>
<gene>
    <name evidence="3" type="ORF">HHO38_09660</name>
</gene>
<evidence type="ECO:0000313" key="3">
    <source>
        <dbReference type="EMBL" id="QJE28584.1"/>
    </source>
</evidence>
<evidence type="ECO:0000256" key="1">
    <source>
        <dbReference type="ARBA" id="ARBA00007274"/>
    </source>
</evidence>
<evidence type="ECO:0000256" key="2">
    <source>
        <dbReference type="ARBA" id="ARBA00022679"/>
    </source>
</evidence>
<sequence length="182" mass="20169">MKFLSFFLSFIVKIFNRISCVIMRSRFRECGSGCLFFSVNSHFSYATISLGKDVYIGPNANFSSAEETITIGDKVMFGPDVMIIGGDHNISQLGKYMHDVKEKLPQNDAPIVICDDVWVGARSIILKGVTLGEGCVVAAGSIVTKSVPPYAIVKGSPAVVYKYRFTKEEIEIHRKMIQNQKS</sequence>
<dbReference type="SUPFAM" id="SSF51161">
    <property type="entry name" value="Trimeric LpxA-like enzymes"/>
    <property type="match status" value="1"/>
</dbReference>
<dbReference type="PANTHER" id="PTHR23416">
    <property type="entry name" value="SIALIC ACID SYNTHASE-RELATED"/>
    <property type="match status" value="1"/>
</dbReference>
<reference evidence="3 4" key="1">
    <citation type="submission" date="2020-04" db="EMBL/GenBank/DDBJ databases">
        <title>Complete Genomes and Methylome analysis of CBBP consortium that reverse antibiotic-induced susceptibility to vancomycin-resistant Enterococcus faecium infection.</title>
        <authorList>
            <person name="Fomenkov A."/>
            <person name="Zhang Z."/>
            <person name="Pamer E."/>
            <person name="Roberts R.J."/>
        </authorList>
    </citation>
    <scope>NUCLEOTIDE SEQUENCE [LARGE SCALE GENOMIC DNA]</scope>
    <source>
        <strain evidence="4">CBBP</strain>
    </source>
</reference>
<accession>A0A7L5ECT7</accession>
<dbReference type="CDD" id="cd04647">
    <property type="entry name" value="LbH_MAT_like"/>
    <property type="match status" value="1"/>
</dbReference>
<dbReference type="EMBL" id="CP051672">
    <property type="protein sequence ID" value="QJE28584.1"/>
    <property type="molecule type" value="Genomic_DNA"/>
</dbReference>
<proteinExistence type="inferred from homology"/>
<name>A0A7L5ECT7_PARDI</name>
<organism evidence="3 4">
    <name type="scientific">Parabacteroides distasonis</name>
    <dbReference type="NCBI Taxonomy" id="823"/>
    <lineage>
        <taxon>Bacteria</taxon>
        <taxon>Pseudomonadati</taxon>
        <taxon>Bacteroidota</taxon>
        <taxon>Bacteroidia</taxon>
        <taxon>Bacteroidales</taxon>
        <taxon>Tannerellaceae</taxon>
        <taxon>Parabacteroides</taxon>
    </lineage>
</organism>
<dbReference type="Gene3D" id="2.160.10.10">
    <property type="entry name" value="Hexapeptide repeat proteins"/>
    <property type="match status" value="1"/>
</dbReference>
<dbReference type="GO" id="GO:0008374">
    <property type="term" value="F:O-acyltransferase activity"/>
    <property type="evidence" value="ECO:0007669"/>
    <property type="project" value="TreeGrafter"/>
</dbReference>
<dbReference type="InterPro" id="IPR001451">
    <property type="entry name" value="Hexapep"/>
</dbReference>
<dbReference type="InterPro" id="IPR051159">
    <property type="entry name" value="Hexapeptide_acetyltransf"/>
</dbReference>
<comment type="similarity">
    <text evidence="1">Belongs to the transferase hexapeptide repeat family.</text>
</comment>
<keyword evidence="2 3" id="KW-0808">Transferase</keyword>
<dbReference type="Proteomes" id="UP000501982">
    <property type="component" value="Chromosome"/>
</dbReference>